<dbReference type="eggNOG" id="KOG0017">
    <property type="taxonomic scope" value="Eukaryota"/>
</dbReference>
<sequence>MRKIKTVMMEPSQQYYASLVFSHRLEEAHHKKGGNTFGHSQQYYSNKPRQFSSSSDNKKHPNKGFERPSGKDTSVVCQIYGYVGHTATTCRKYLELLGVKKFSNKNANVASCTTSSAGSSRDSVWYPDSGTTNHLTTDLNNLSIHNPCNGSKEITVGNGMHLPISYIGSSTIHTSGFFDLHNILHVPRITKTLLLVSQFCKDNDVVFIFDASDFLVKDQMTGKTLFKGPIKYGLYKVQSISSSSPAALVGECTSKDVWHLL</sequence>
<dbReference type="OMA" id="ANVASCT"/>
<dbReference type="InParanoid" id="A0A1U8B992"/>
<feature type="region of interest" description="Disordered" evidence="1">
    <location>
        <begin position="31"/>
        <end position="70"/>
    </location>
</feature>
<evidence type="ECO:0000313" key="3">
    <source>
        <dbReference type="Proteomes" id="UP000189703"/>
    </source>
</evidence>
<dbReference type="InterPro" id="IPR054722">
    <property type="entry name" value="PolX-like_BBD"/>
</dbReference>
<dbReference type="OrthoDB" id="1937754at2759"/>
<organism evidence="3 4">
    <name type="scientific">Nelumbo nucifera</name>
    <name type="common">Sacred lotus</name>
    <dbReference type="NCBI Taxonomy" id="4432"/>
    <lineage>
        <taxon>Eukaryota</taxon>
        <taxon>Viridiplantae</taxon>
        <taxon>Streptophyta</taxon>
        <taxon>Embryophyta</taxon>
        <taxon>Tracheophyta</taxon>
        <taxon>Spermatophyta</taxon>
        <taxon>Magnoliopsida</taxon>
        <taxon>Proteales</taxon>
        <taxon>Nelumbonaceae</taxon>
        <taxon>Nelumbo</taxon>
    </lineage>
</organism>
<evidence type="ECO:0000313" key="4">
    <source>
        <dbReference type="RefSeq" id="XP_010276228.1"/>
    </source>
</evidence>
<evidence type="ECO:0000259" key="2">
    <source>
        <dbReference type="Pfam" id="PF22936"/>
    </source>
</evidence>
<accession>A0A1U8B992</accession>
<feature type="compositionally biased region" description="Polar residues" evidence="1">
    <location>
        <begin position="37"/>
        <end position="55"/>
    </location>
</feature>
<gene>
    <name evidence="4" type="primary">LOC104611021</name>
</gene>
<protein>
    <submittedName>
        <fullName evidence="4">Uncharacterized protein LOC104611021</fullName>
    </submittedName>
</protein>
<feature type="compositionally biased region" description="Basic and acidic residues" evidence="1">
    <location>
        <begin position="56"/>
        <end position="70"/>
    </location>
</feature>
<reference evidence="4" key="1">
    <citation type="submission" date="2025-08" db="UniProtKB">
        <authorList>
            <consortium name="RefSeq"/>
        </authorList>
    </citation>
    <scope>IDENTIFICATION</scope>
</reference>
<feature type="domain" description="Retrovirus-related Pol polyprotein from transposon TNT 1-94-like beta-barrel" evidence="2">
    <location>
        <begin position="125"/>
        <end position="201"/>
    </location>
</feature>
<keyword evidence="3" id="KW-1185">Reference proteome</keyword>
<name>A0A1U8B992_NELNU</name>
<dbReference type="Proteomes" id="UP000189703">
    <property type="component" value="Unplaced"/>
</dbReference>
<proteinExistence type="predicted"/>
<dbReference type="RefSeq" id="XP_010276228.1">
    <property type="nucleotide sequence ID" value="XM_010277926.1"/>
</dbReference>
<evidence type="ECO:0000256" key="1">
    <source>
        <dbReference type="SAM" id="MobiDB-lite"/>
    </source>
</evidence>
<dbReference type="KEGG" id="nnu:104611021"/>
<dbReference type="Pfam" id="PF22936">
    <property type="entry name" value="Pol_BBD"/>
    <property type="match status" value="1"/>
</dbReference>
<dbReference type="GeneID" id="104611021"/>
<dbReference type="AlphaFoldDB" id="A0A1U8B992"/>